<evidence type="ECO:0000313" key="3">
    <source>
        <dbReference type="Proteomes" id="UP001396334"/>
    </source>
</evidence>
<accession>A0ABR2TS86</accession>
<reference evidence="2 3" key="1">
    <citation type="journal article" date="2024" name="G3 (Bethesda)">
        <title>Genome assembly of Hibiscus sabdariffa L. provides insights into metabolisms of medicinal natural products.</title>
        <authorList>
            <person name="Kim T."/>
        </authorList>
    </citation>
    <scope>NUCLEOTIDE SEQUENCE [LARGE SCALE GENOMIC DNA]</scope>
    <source>
        <strain evidence="2">TK-2024</strain>
        <tissue evidence="2">Old leaves</tissue>
    </source>
</reference>
<name>A0ABR2TS86_9ROSI</name>
<organism evidence="2 3">
    <name type="scientific">Hibiscus sabdariffa</name>
    <name type="common">roselle</name>
    <dbReference type="NCBI Taxonomy" id="183260"/>
    <lineage>
        <taxon>Eukaryota</taxon>
        <taxon>Viridiplantae</taxon>
        <taxon>Streptophyta</taxon>
        <taxon>Embryophyta</taxon>
        <taxon>Tracheophyta</taxon>
        <taxon>Spermatophyta</taxon>
        <taxon>Magnoliopsida</taxon>
        <taxon>eudicotyledons</taxon>
        <taxon>Gunneridae</taxon>
        <taxon>Pentapetalae</taxon>
        <taxon>rosids</taxon>
        <taxon>malvids</taxon>
        <taxon>Malvales</taxon>
        <taxon>Malvaceae</taxon>
        <taxon>Malvoideae</taxon>
        <taxon>Hibiscus</taxon>
    </lineage>
</organism>
<dbReference type="Proteomes" id="UP001396334">
    <property type="component" value="Unassembled WGS sequence"/>
</dbReference>
<keyword evidence="1" id="KW-1133">Transmembrane helix</keyword>
<keyword evidence="1" id="KW-0812">Transmembrane</keyword>
<proteinExistence type="predicted"/>
<keyword evidence="3" id="KW-1185">Reference proteome</keyword>
<protein>
    <submittedName>
        <fullName evidence="2">Uncharacterized protein</fullName>
    </submittedName>
</protein>
<dbReference type="EMBL" id="JBBPBN010000004">
    <property type="protein sequence ID" value="KAK9040236.1"/>
    <property type="molecule type" value="Genomic_DNA"/>
</dbReference>
<feature type="transmembrane region" description="Helical" evidence="1">
    <location>
        <begin position="150"/>
        <end position="169"/>
    </location>
</feature>
<sequence length="195" mass="22099">MVPASLDVDFLPLSTLSLFLCLQMIFFPSRHWFSFEDSFGCLLEVCPLDALRFTSQSHGMLGGEVFSPTILVESLVLVCCKGERTFIVLVFKLFEPSCWSCLSQVQGVSKVSGRASYATPSTEKSFLQLLPPLTFYVLMFMYPLSFSLGLLLFECWFMLCFGNISVLGMQKYTKGTYPMVELLRWPVKRMKPVNS</sequence>
<evidence type="ECO:0000313" key="2">
    <source>
        <dbReference type="EMBL" id="KAK9040236.1"/>
    </source>
</evidence>
<comment type="caution">
    <text evidence="2">The sequence shown here is derived from an EMBL/GenBank/DDBJ whole genome shotgun (WGS) entry which is preliminary data.</text>
</comment>
<gene>
    <name evidence="2" type="ORF">V6N11_015410</name>
</gene>
<evidence type="ECO:0000256" key="1">
    <source>
        <dbReference type="SAM" id="Phobius"/>
    </source>
</evidence>
<keyword evidence="1" id="KW-0472">Membrane</keyword>